<name>A0A8C2JT79_CYPCA</name>
<evidence type="ECO:0000256" key="4">
    <source>
        <dbReference type="ARBA" id="ARBA00022927"/>
    </source>
</evidence>
<dbReference type="Proteomes" id="UP000694701">
    <property type="component" value="Unplaced"/>
</dbReference>
<dbReference type="GO" id="GO:0016192">
    <property type="term" value="P:vesicle-mediated transport"/>
    <property type="evidence" value="ECO:0007669"/>
    <property type="project" value="InterPro"/>
</dbReference>
<dbReference type="Gene3D" id="3.30.450.60">
    <property type="match status" value="1"/>
</dbReference>
<organism evidence="10 11">
    <name type="scientific">Cyprinus carpio</name>
    <name type="common">Common carp</name>
    <dbReference type="NCBI Taxonomy" id="7962"/>
    <lineage>
        <taxon>Eukaryota</taxon>
        <taxon>Metazoa</taxon>
        <taxon>Chordata</taxon>
        <taxon>Craniata</taxon>
        <taxon>Vertebrata</taxon>
        <taxon>Euteleostomi</taxon>
        <taxon>Actinopterygii</taxon>
        <taxon>Neopterygii</taxon>
        <taxon>Teleostei</taxon>
        <taxon>Ostariophysi</taxon>
        <taxon>Cypriniformes</taxon>
        <taxon>Cyprinidae</taxon>
        <taxon>Cyprininae</taxon>
        <taxon>Cyprinus</taxon>
    </lineage>
</organism>
<proteinExistence type="inferred from homology"/>
<comment type="similarity">
    <text evidence="2 8">Belongs to the adaptor complexes medium subunit family.</text>
</comment>
<keyword evidence="5" id="KW-0472">Membrane</keyword>
<feature type="domain" description="MHD" evidence="9">
    <location>
        <begin position="201"/>
        <end position="442"/>
    </location>
</feature>
<keyword evidence="6" id="KW-0968">Cytoplasmic vesicle</keyword>
<comment type="function">
    <text evidence="7">Subunit of clathrin-associated adaptor protein complex 1 that plays a role in protein sorting in the trans-Golgi network (TGN) and endosomes. The AP complexes mediate the recruitment of clathrin to membranes and the recognition of sorting signals within the cytosolic tails of transmembrane cargo molecules.</text>
</comment>
<sequence length="444" mass="51121">TMCCKCPFGRRNLCNCLLLLQDGWRQNISKKNKRLSLLTDRTSRFIRVLICRNYMGNVDMSEIDNFMPIMMRREEDADLSPVVIHGSTHYLWIKHSNLYLVAITKRNTNAALVYSFLYKLVEVFTEYFKSLEEESIRDNFVTVYELMDEVMDFGFPQTTDSKILLEYITQQGHKLEVGAPRPPATVTNAVSWRSEGIKYRKNEVFMDVIESVNLLVSATGSVLRSEILGCVKLKVVLSGMPELRLGLNDKVLFEITGREKSKSVELEDVKFHQCVRLSRFENDRTISFIPPDGESELMSYRLNTTVKPLIWIESVIEKFSHSRVEIKVKARSQFKSRSTANNVSILVPVPSDAKWVPEKSAVEWNIKSFPGGKEFMMRAHFGLPSVESGELEAKRPITVKFEIPYFTVSGIQVRYLKIIEKSGYQALPWVRYITQSGDYQLRTN</sequence>
<evidence type="ECO:0000256" key="6">
    <source>
        <dbReference type="ARBA" id="ARBA00023329"/>
    </source>
</evidence>
<dbReference type="PROSITE" id="PS51072">
    <property type="entry name" value="MHD"/>
    <property type="match status" value="1"/>
</dbReference>
<dbReference type="Ensembl" id="ENSCCRT00020109566.1">
    <property type="protein sequence ID" value="ENSCCRP00020100214.1"/>
    <property type="gene ID" value="ENSCCRG00020045751.1"/>
</dbReference>
<dbReference type="PROSITE" id="PS00990">
    <property type="entry name" value="CLAT_ADAPTOR_M_1"/>
    <property type="match status" value="1"/>
</dbReference>
<dbReference type="GO" id="GO:0030665">
    <property type="term" value="C:clathrin-coated vesicle membrane"/>
    <property type="evidence" value="ECO:0007669"/>
    <property type="project" value="UniProtKB-SubCell"/>
</dbReference>
<dbReference type="InterPro" id="IPR011012">
    <property type="entry name" value="Longin-like_dom_sf"/>
</dbReference>
<dbReference type="CDD" id="cd14835">
    <property type="entry name" value="AP1_Mu_N"/>
    <property type="match status" value="1"/>
</dbReference>
<dbReference type="Pfam" id="PF00928">
    <property type="entry name" value="Adap_comp_sub"/>
    <property type="match status" value="1"/>
</dbReference>
<evidence type="ECO:0000256" key="5">
    <source>
        <dbReference type="ARBA" id="ARBA00023136"/>
    </source>
</evidence>
<evidence type="ECO:0000256" key="7">
    <source>
        <dbReference type="ARBA" id="ARBA00057121"/>
    </source>
</evidence>
<evidence type="ECO:0000256" key="2">
    <source>
        <dbReference type="ARBA" id="ARBA00005324"/>
    </source>
</evidence>
<dbReference type="InterPro" id="IPR050431">
    <property type="entry name" value="Adaptor_comp_med_subunit"/>
</dbReference>
<evidence type="ECO:0000256" key="1">
    <source>
        <dbReference type="ARBA" id="ARBA00004145"/>
    </source>
</evidence>
<dbReference type="GO" id="GO:0006886">
    <property type="term" value="P:intracellular protein transport"/>
    <property type="evidence" value="ECO:0007669"/>
    <property type="project" value="UniProtKB-UniRule"/>
</dbReference>
<dbReference type="FunFam" id="3.30.450.60:FF:000006">
    <property type="entry name" value="AP-1 complex subunit mu-1 isoform 1"/>
    <property type="match status" value="1"/>
</dbReference>
<dbReference type="InterPro" id="IPR001392">
    <property type="entry name" value="Clathrin_mu"/>
</dbReference>
<dbReference type="PRINTS" id="PR00314">
    <property type="entry name" value="CLATHRINADPT"/>
</dbReference>
<dbReference type="GO" id="GO:0030131">
    <property type="term" value="C:clathrin adaptor complex"/>
    <property type="evidence" value="ECO:0007669"/>
    <property type="project" value="UniProtKB-UniRule"/>
</dbReference>
<keyword evidence="3 8" id="KW-0813">Transport</keyword>
<evidence type="ECO:0000256" key="8">
    <source>
        <dbReference type="PIRNR" id="PIRNR005992"/>
    </source>
</evidence>
<evidence type="ECO:0000313" key="11">
    <source>
        <dbReference type="Proteomes" id="UP000694701"/>
    </source>
</evidence>
<dbReference type="SUPFAM" id="SSF49447">
    <property type="entry name" value="Second domain of Mu2 adaptin subunit (ap50) of ap2 adaptor"/>
    <property type="match status" value="1"/>
</dbReference>
<dbReference type="PANTHER" id="PTHR10529">
    <property type="entry name" value="AP COMPLEX SUBUNIT MU"/>
    <property type="match status" value="1"/>
</dbReference>
<dbReference type="SUPFAM" id="SSF64356">
    <property type="entry name" value="SNARE-like"/>
    <property type="match status" value="1"/>
</dbReference>
<evidence type="ECO:0000259" key="9">
    <source>
        <dbReference type="PROSITE" id="PS51072"/>
    </source>
</evidence>
<keyword evidence="4 8" id="KW-0653">Protein transport</keyword>
<evidence type="ECO:0000313" key="10">
    <source>
        <dbReference type="Ensembl" id="ENSCCRP00020100214.1"/>
    </source>
</evidence>
<dbReference type="InterPro" id="IPR022775">
    <property type="entry name" value="AP_mu_sigma_su"/>
</dbReference>
<reference evidence="10" key="1">
    <citation type="submission" date="2025-08" db="UniProtKB">
        <authorList>
            <consortium name="Ensembl"/>
        </authorList>
    </citation>
    <scope>IDENTIFICATION</scope>
</reference>
<evidence type="ECO:0000256" key="3">
    <source>
        <dbReference type="ARBA" id="ARBA00022448"/>
    </source>
</evidence>
<accession>A0A8C2JT79</accession>
<dbReference type="InterPro" id="IPR018240">
    <property type="entry name" value="Clathrin_mu_CS"/>
</dbReference>
<dbReference type="Gene3D" id="2.60.40.1170">
    <property type="entry name" value="Mu homology domain, subdomain B"/>
    <property type="match status" value="2"/>
</dbReference>
<dbReference type="AlphaFoldDB" id="A0A8C2JT79"/>
<comment type="subcellular location">
    <subcellularLocation>
        <location evidence="1">Cytoplasmic vesicle</location>
        <location evidence="1">Clathrin-coated vesicle membrane</location>
        <topology evidence="1">Peripheral membrane protein</topology>
        <orientation evidence="1">Cytoplasmic side</orientation>
    </subcellularLocation>
</comment>
<dbReference type="InterPro" id="IPR028565">
    <property type="entry name" value="MHD"/>
</dbReference>
<dbReference type="PIRSF" id="PIRSF005992">
    <property type="entry name" value="Clathrin_mu"/>
    <property type="match status" value="1"/>
</dbReference>
<dbReference type="Pfam" id="PF01217">
    <property type="entry name" value="Clat_adaptor_s"/>
    <property type="match status" value="1"/>
</dbReference>
<dbReference type="InterPro" id="IPR036168">
    <property type="entry name" value="AP2_Mu_C_sf"/>
</dbReference>
<protein>
    <submittedName>
        <fullName evidence="10">Adaptor related protein complex 1 subunit mu 3</fullName>
    </submittedName>
</protein>